<comment type="similarity">
    <text evidence="2">Belongs to the COG1 family.</text>
</comment>
<protein>
    <recommendedName>
        <fullName evidence="3">Conserved oligomeric Golgi complex subunit 1</fullName>
    </recommendedName>
</protein>
<dbReference type="GO" id="GO:0000139">
    <property type="term" value="C:Golgi membrane"/>
    <property type="evidence" value="ECO:0007669"/>
    <property type="project" value="UniProtKB-SubCell"/>
</dbReference>
<reference evidence="8" key="1">
    <citation type="submission" date="2021-01" db="EMBL/GenBank/DDBJ databases">
        <authorList>
            <person name="Corre E."/>
            <person name="Pelletier E."/>
            <person name="Niang G."/>
            <person name="Scheremetjew M."/>
            <person name="Finn R."/>
            <person name="Kale V."/>
            <person name="Holt S."/>
            <person name="Cochrane G."/>
            <person name="Meng A."/>
            <person name="Brown T."/>
            <person name="Cohen L."/>
        </authorList>
    </citation>
    <scope>NUCLEOTIDE SEQUENCE</scope>
    <source>
        <strain evidence="8">WS</strain>
    </source>
</reference>
<evidence type="ECO:0000256" key="1">
    <source>
        <dbReference type="ARBA" id="ARBA00004395"/>
    </source>
</evidence>
<dbReference type="GO" id="GO:0006891">
    <property type="term" value="P:intra-Golgi vesicle-mediated transport"/>
    <property type="evidence" value="ECO:0007669"/>
    <property type="project" value="InterPro"/>
</dbReference>
<evidence type="ECO:0000256" key="6">
    <source>
        <dbReference type="ARBA" id="ARBA00023034"/>
    </source>
</evidence>
<sequence length="1095" mass="123669">MSSSQSGSPHSIDSSFSFSLITNAPSNHSRSISSPNYLPTSPLNARVVVSSPPTSSVYSRSSSSVQSHLFQQIHALFQQYTPQQITKITQKLQSSISTHRTQLNEALEGNMENVLEVAKVLGGEIRDEGNEIGGIVEKWMSENNSEGAHEMDSQSLGGEGESAHSLIWPSMDQCVFILRHLQAEGFYFHAALLMKLILRRDTDNLTGNGEQQSEGASQSLAHEQIVIVAEEMVASMLQDTKHWLAFQNNVNNLDETATNFDQQSSQYFLDVDLCQKFLAFHMLTAELASSTGHANLHANSLHSILQSFLDFQFEQLAMLNDTLNAFNQDIPISPQIISNYIYTFLLCHLFFSSNILTHQCSNISQFLQRVVMHASVDPNFVHTYHHLYHNLFSVLLQEENFSKSFSAGGDFSRIVLSTSTSIDSNLHEPLSHQSIEDILVRFHKETLPLLENILQALFNQSRRGSAPQGFNAELLLNTYDQLVTLLNTCHIQFNQKTFLFDSQDIAGVWNRSFHQDTLLTSVRSLIDSLFHEKQREIIDDALHHAQKRIESYLSELALPLNRIKLQIDQPMDSATQTKYFAQNTSLQSENEPLNISLYLWQNLNMSETLLLNRFGSHSVSSILNASDGASSTSTSSLVHDWKINYQSFDPLVNSITNHIFSEILIREIHNVYLLVQRERDLGAGAMLNGGSSVESSTSNNQNESSIEETLCRSILHCMKSTIYPYIQQQVGHIAHTQHNDERYKFYTQNSTTIDHPSRNTETIVRNLFFGRLAQAVEESFNQLMQTVSSSKIANLRPTTIGKANEEIVQTLNDIYIDCHRLWIEYVCDNIRELLSGVDYYDNTLSPDDWPLLTIPDTDPAESIRIPYAPSPFILRTISSVNHHIFNIGSYKLKNQLLPILCEAISTVYVTFFSSFLQERINGEGDKSPFKEHSALQLLFDLRVLACILFSIPFDRLHNKVHANTAAITQHQSAFVQLVDHLLEMCIDAINWETYEKFFMANLQSHLHHHYLHYGLYVFHHVTTQKKRGKSPTGDSATAKLTTAQNGFIPTSQSIGAPFTLLPVQKTQLRSNTTDPIATQDQTTSKIASFFKGFGW</sequence>
<evidence type="ECO:0000313" key="8">
    <source>
        <dbReference type="EMBL" id="CAD9079954.1"/>
    </source>
</evidence>
<keyword evidence="7" id="KW-0472">Membrane</keyword>
<comment type="subcellular location">
    <subcellularLocation>
        <location evidence="1">Golgi apparatus membrane</location>
        <topology evidence="1">Peripheral membrane protein</topology>
    </subcellularLocation>
</comment>
<dbReference type="GO" id="GO:0015031">
    <property type="term" value="P:protein transport"/>
    <property type="evidence" value="ECO:0007669"/>
    <property type="project" value="UniProtKB-KW"/>
</dbReference>
<keyword evidence="6" id="KW-0333">Golgi apparatus</keyword>
<keyword evidence="4" id="KW-0813">Transport</keyword>
<dbReference type="InterPro" id="IPR033370">
    <property type="entry name" value="COG1"/>
</dbReference>
<dbReference type="PANTHER" id="PTHR31658:SF0">
    <property type="entry name" value="CONSERVED OLIGOMERIC GOLGI COMPLEX SUBUNIT 1"/>
    <property type="match status" value="1"/>
</dbReference>
<organism evidence="8">
    <name type="scientific">Percolomonas cosmopolitus</name>
    <dbReference type="NCBI Taxonomy" id="63605"/>
    <lineage>
        <taxon>Eukaryota</taxon>
        <taxon>Discoba</taxon>
        <taxon>Heterolobosea</taxon>
        <taxon>Tetramitia</taxon>
        <taxon>Eutetramitia</taxon>
        <taxon>Percolomonadidae</taxon>
        <taxon>Percolomonas</taxon>
    </lineage>
</organism>
<evidence type="ECO:0000256" key="3">
    <source>
        <dbReference type="ARBA" id="ARBA00020978"/>
    </source>
</evidence>
<gene>
    <name evidence="8" type="ORF">PCOS0759_LOCUS3194</name>
</gene>
<dbReference type="AlphaFoldDB" id="A0A7S1KQG4"/>
<accession>A0A7S1KQG4</accession>
<dbReference type="EMBL" id="HBGD01003892">
    <property type="protein sequence ID" value="CAD9079954.1"/>
    <property type="molecule type" value="Transcribed_RNA"/>
</dbReference>
<name>A0A7S1KQG4_9EUKA</name>
<dbReference type="PANTHER" id="PTHR31658">
    <property type="entry name" value="CONSERVED OLIGOMERIC GOLGI COMPLEX SUBUNIT 1"/>
    <property type="match status" value="1"/>
</dbReference>
<evidence type="ECO:0000256" key="2">
    <source>
        <dbReference type="ARBA" id="ARBA00006653"/>
    </source>
</evidence>
<keyword evidence="5" id="KW-0653">Protein transport</keyword>
<evidence type="ECO:0000256" key="7">
    <source>
        <dbReference type="ARBA" id="ARBA00023136"/>
    </source>
</evidence>
<evidence type="ECO:0000256" key="4">
    <source>
        <dbReference type="ARBA" id="ARBA00022448"/>
    </source>
</evidence>
<dbReference type="GO" id="GO:0017119">
    <property type="term" value="C:Golgi transport complex"/>
    <property type="evidence" value="ECO:0007669"/>
    <property type="project" value="InterPro"/>
</dbReference>
<proteinExistence type="inferred from homology"/>
<evidence type="ECO:0000256" key="5">
    <source>
        <dbReference type="ARBA" id="ARBA00022927"/>
    </source>
</evidence>